<evidence type="ECO:0000313" key="2">
    <source>
        <dbReference type="EMBL" id="QSQ11197.1"/>
    </source>
</evidence>
<accession>A0ABX7N0D3</accession>
<proteinExistence type="predicted"/>
<evidence type="ECO:0000313" key="3">
    <source>
        <dbReference type="Proteomes" id="UP000663090"/>
    </source>
</evidence>
<feature type="chain" id="PRO_5046680357" description="Lipoprotein" evidence="1">
    <location>
        <begin position="22"/>
        <end position="188"/>
    </location>
</feature>
<gene>
    <name evidence="2" type="ORF">JY572_22530</name>
</gene>
<evidence type="ECO:0008006" key="4">
    <source>
        <dbReference type="Google" id="ProtNLM"/>
    </source>
</evidence>
<evidence type="ECO:0000256" key="1">
    <source>
        <dbReference type="SAM" id="SignalP"/>
    </source>
</evidence>
<dbReference type="RefSeq" id="WP_206712954.1">
    <property type="nucleotide sequence ID" value="NZ_CP071091.1"/>
</dbReference>
<protein>
    <recommendedName>
        <fullName evidence="4">Lipoprotein</fullName>
    </recommendedName>
</protein>
<sequence length="188" mass="20162">MMGTALLSLLALLLQAQVASPQGLPELPLVVREGGWARYEAVSSDGPARFVIKVGAPGRHQGKRGRWFDLEVEVPSVGRTSIQLLVAGERFTADNLLLVRATTPGQKPRDTSGPFTDEASTRRQGRFLQKKTVTVSGKVLEVMEYSFPGGTTAEWSAAVPGLGLVRLGGEDPFHLIAFGVGGDPWKQP</sequence>
<organism evidence="2 3">
    <name type="scientific">Myxococcus landrumensis</name>
    <dbReference type="NCBI Taxonomy" id="2813577"/>
    <lineage>
        <taxon>Bacteria</taxon>
        <taxon>Pseudomonadati</taxon>
        <taxon>Myxococcota</taxon>
        <taxon>Myxococcia</taxon>
        <taxon>Myxococcales</taxon>
        <taxon>Cystobacterineae</taxon>
        <taxon>Myxococcaceae</taxon>
        <taxon>Myxococcus</taxon>
    </lineage>
</organism>
<name>A0ABX7N0D3_9BACT</name>
<keyword evidence="3" id="KW-1185">Reference proteome</keyword>
<dbReference type="EMBL" id="CP071091">
    <property type="protein sequence ID" value="QSQ11197.1"/>
    <property type="molecule type" value="Genomic_DNA"/>
</dbReference>
<feature type="signal peptide" evidence="1">
    <location>
        <begin position="1"/>
        <end position="21"/>
    </location>
</feature>
<keyword evidence="1" id="KW-0732">Signal</keyword>
<reference evidence="2 3" key="1">
    <citation type="submission" date="2021-02" db="EMBL/GenBank/DDBJ databases">
        <title>De Novo genome assembly of isolated myxobacteria.</title>
        <authorList>
            <person name="Stevens D.C."/>
        </authorList>
    </citation>
    <scope>NUCLEOTIDE SEQUENCE [LARGE SCALE GENOMIC DNA]</scope>
    <source>
        <strain evidence="2 3">SCHIC003</strain>
    </source>
</reference>
<dbReference type="Proteomes" id="UP000663090">
    <property type="component" value="Chromosome"/>
</dbReference>